<accession>A0ABT9MFR9</accession>
<reference evidence="1 2" key="1">
    <citation type="submission" date="2023-07" db="EMBL/GenBank/DDBJ databases">
        <title>Genomic Encyclopedia of Type Strains, Phase IV (KMG-IV): sequencing the most valuable type-strain genomes for metagenomic binning, comparative biology and taxonomic classification.</title>
        <authorList>
            <person name="Goeker M."/>
        </authorList>
    </citation>
    <scope>NUCLEOTIDE SEQUENCE [LARGE SCALE GENOMIC DNA]</scope>
    <source>
        <strain evidence="1 2">NIO-1023</strain>
    </source>
</reference>
<organism evidence="1 2">
    <name type="scientific">Deinococcus enclensis</name>
    <dbReference type="NCBI Taxonomy" id="1049582"/>
    <lineage>
        <taxon>Bacteria</taxon>
        <taxon>Thermotogati</taxon>
        <taxon>Deinococcota</taxon>
        <taxon>Deinococci</taxon>
        <taxon>Deinococcales</taxon>
        <taxon>Deinococcaceae</taxon>
        <taxon>Deinococcus</taxon>
    </lineage>
</organism>
<evidence type="ECO:0000313" key="2">
    <source>
        <dbReference type="Proteomes" id="UP001232163"/>
    </source>
</evidence>
<name>A0ABT9MFR9_9DEIO</name>
<evidence type="ECO:0000313" key="1">
    <source>
        <dbReference type="EMBL" id="MDP9765457.1"/>
    </source>
</evidence>
<gene>
    <name evidence="1" type="ORF">QO006_002908</name>
</gene>
<protein>
    <submittedName>
        <fullName evidence="1">Uncharacterized protein</fullName>
    </submittedName>
</protein>
<sequence>MLTDDSTPAEVTLYYLEDAVRSLAQPAGIKQQLFAENPLAGGEMAVDFDAWYVHAVRDGYLADWAPEQCRALEKIDHLLTGMTALQDIELWTSEALATSPAWATVRAAAQDGLSTLQWSLDLPESVQNKTIVLVEPQK</sequence>
<dbReference type="RefSeq" id="WP_307467509.1">
    <property type="nucleotide sequence ID" value="NZ_JAURUR010000011.1"/>
</dbReference>
<comment type="caution">
    <text evidence="1">The sequence shown here is derived from an EMBL/GenBank/DDBJ whole genome shotgun (WGS) entry which is preliminary data.</text>
</comment>
<dbReference type="EMBL" id="JAURUR010000011">
    <property type="protein sequence ID" value="MDP9765457.1"/>
    <property type="molecule type" value="Genomic_DNA"/>
</dbReference>
<keyword evidence="2" id="KW-1185">Reference proteome</keyword>
<dbReference type="Proteomes" id="UP001232163">
    <property type="component" value="Unassembled WGS sequence"/>
</dbReference>
<proteinExistence type="predicted"/>